<dbReference type="Gene3D" id="3.40.1440.10">
    <property type="entry name" value="GIY-YIG endonuclease"/>
    <property type="match status" value="1"/>
</dbReference>
<dbReference type="InterPro" id="IPR036388">
    <property type="entry name" value="WH-like_DNA-bd_sf"/>
</dbReference>
<sequence length="350" mass="41035">MPKNMGIYKITCLSNKRFYIGSSNDLKKRKRDHFRELSYNRHHSNRMQRSYNKYGKENFIFEVIEYIFDEVILRNREQYWMDKTKSYDKNIGFNISYNAYGGHFKGKDNGMYGKTHTDDVKRKLRELFSGGNNERSKAVLQYSLQGDFIKEYGSAREASRETNLSHSGIIGSCINQYKQSSDFIWLYKDDFNEEYLKLRIELAKEPTNYAKQDTAKRVVQLNLSLKYVRTFNSIYETSKITGFDISSICSCCKGKVKTCKGYVFVYESDYLIGNYRRDVKHKTTAKKVVRINPLNNELIDMFESVKEAEEKFNISSGSISRVCNNKMKTTGGYKWMYYNDYINTKKGSAS</sequence>
<dbReference type="SUPFAM" id="SSF64496">
    <property type="entry name" value="DNA-binding domain of intron-encoded endonucleases"/>
    <property type="match status" value="3"/>
</dbReference>
<dbReference type="Pfam" id="PF01541">
    <property type="entry name" value="GIY-YIG"/>
    <property type="match status" value="1"/>
</dbReference>
<dbReference type="InterPro" id="IPR003647">
    <property type="entry name" value="Intron_nuc_1_rpt"/>
</dbReference>
<dbReference type="EMBL" id="LXLI01000017">
    <property type="protein sequence ID" value="OFC94646.1"/>
    <property type="molecule type" value="Genomic_DNA"/>
</dbReference>
<name>A0A9X5N722_BACTU</name>
<dbReference type="SMART" id="SM00497">
    <property type="entry name" value="IENR1"/>
    <property type="match status" value="3"/>
</dbReference>
<dbReference type="InterPro" id="IPR010896">
    <property type="entry name" value="NUMOD1"/>
</dbReference>
<reference evidence="2 3" key="1">
    <citation type="submission" date="2016-04" db="EMBL/GenBank/DDBJ databases">
        <title>Bacillus thuringiensis and Bacillus weihenstephanensis as novel biocontrol agents of wilt causing Verticillium species.</title>
        <authorList>
            <person name="Hollensteiner J."/>
            <person name="Wemheuer F."/>
            <person name="Harting R."/>
            <person name="Kolarzyk A."/>
            <person name="Diaz-Valerio S."/>
            <person name="Poehlein A."/>
            <person name="Brzuszkiewicz E."/>
            <person name="Nesemann K."/>
            <person name="Braus-Stromeyer S."/>
            <person name="Braus G."/>
            <person name="Daniel R."/>
            <person name="Liesegang H."/>
        </authorList>
    </citation>
    <scope>NUCLEOTIDE SEQUENCE [LARGE SCALE GENOMIC DNA]</scope>
    <source>
        <strain evidence="2 3">GOE4</strain>
    </source>
</reference>
<dbReference type="InterPro" id="IPR035901">
    <property type="entry name" value="GIY-YIG_endonuc_sf"/>
</dbReference>
<dbReference type="InterPro" id="IPR006350">
    <property type="entry name" value="Intron_endoG1"/>
</dbReference>
<evidence type="ECO:0000259" key="1">
    <source>
        <dbReference type="PROSITE" id="PS50164"/>
    </source>
</evidence>
<evidence type="ECO:0000313" key="2">
    <source>
        <dbReference type="EMBL" id="OFC94646.1"/>
    </source>
</evidence>
<dbReference type="NCBIfam" id="TIGR01453">
    <property type="entry name" value="grpIintron_endo"/>
    <property type="match status" value="1"/>
</dbReference>
<evidence type="ECO:0000313" key="3">
    <source>
        <dbReference type="Proteomes" id="UP000175994"/>
    </source>
</evidence>
<proteinExistence type="predicted"/>
<protein>
    <recommendedName>
        <fullName evidence="1">GIY-YIG domain-containing protein</fullName>
    </recommendedName>
</protein>
<dbReference type="Proteomes" id="UP000175994">
    <property type="component" value="Unassembled WGS sequence"/>
</dbReference>
<dbReference type="GO" id="GO:0004519">
    <property type="term" value="F:endonuclease activity"/>
    <property type="evidence" value="ECO:0007669"/>
    <property type="project" value="InterPro"/>
</dbReference>
<dbReference type="Pfam" id="PF07453">
    <property type="entry name" value="NUMOD1"/>
    <property type="match status" value="3"/>
</dbReference>
<dbReference type="AlphaFoldDB" id="A0A9X5N722"/>
<dbReference type="PROSITE" id="PS50164">
    <property type="entry name" value="GIY_YIG"/>
    <property type="match status" value="1"/>
</dbReference>
<dbReference type="SUPFAM" id="SSF82771">
    <property type="entry name" value="GIY-YIG endonuclease"/>
    <property type="match status" value="1"/>
</dbReference>
<dbReference type="RefSeq" id="WP_070183644.1">
    <property type="nucleotide sequence ID" value="NZ_LXLI01000017.1"/>
</dbReference>
<dbReference type="InterPro" id="IPR000305">
    <property type="entry name" value="GIY-YIG_endonuc"/>
</dbReference>
<dbReference type="SMART" id="SM00465">
    <property type="entry name" value="GIYc"/>
    <property type="match status" value="1"/>
</dbReference>
<accession>A0A9X5N722</accession>
<dbReference type="CDD" id="cd10437">
    <property type="entry name" value="GIY-YIG_HE_I-TevI_like"/>
    <property type="match status" value="1"/>
</dbReference>
<comment type="caution">
    <text evidence="2">The sequence shown here is derived from an EMBL/GenBank/DDBJ whole genome shotgun (WGS) entry which is preliminary data.</text>
</comment>
<dbReference type="Gene3D" id="1.10.10.10">
    <property type="entry name" value="Winged helix-like DNA-binding domain superfamily/Winged helix DNA-binding domain"/>
    <property type="match status" value="3"/>
</dbReference>
<gene>
    <name evidence="2" type="ORF">BTGOE4_10360</name>
</gene>
<feature type="domain" description="GIY-YIG" evidence="1">
    <location>
        <begin position="3"/>
        <end position="91"/>
    </location>
</feature>
<organism evidence="2 3">
    <name type="scientific">Bacillus thuringiensis</name>
    <dbReference type="NCBI Taxonomy" id="1428"/>
    <lineage>
        <taxon>Bacteria</taxon>
        <taxon>Bacillati</taxon>
        <taxon>Bacillota</taxon>
        <taxon>Bacilli</taxon>
        <taxon>Bacillales</taxon>
        <taxon>Bacillaceae</taxon>
        <taxon>Bacillus</taxon>
        <taxon>Bacillus cereus group</taxon>
    </lineage>
</organism>